<dbReference type="AlphaFoldDB" id="A0A6A5XAS7"/>
<accession>A0A6A5XAS7</accession>
<feature type="region of interest" description="Disordered" evidence="1">
    <location>
        <begin position="80"/>
        <end position="159"/>
    </location>
</feature>
<organism evidence="2 3">
    <name type="scientific">Aaosphaeria arxii CBS 175.79</name>
    <dbReference type="NCBI Taxonomy" id="1450172"/>
    <lineage>
        <taxon>Eukaryota</taxon>
        <taxon>Fungi</taxon>
        <taxon>Dikarya</taxon>
        <taxon>Ascomycota</taxon>
        <taxon>Pezizomycotina</taxon>
        <taxon>Dothideomycetes</taxon>
        <taxon>Pleosporomycetidae</taxon>
        <taxon>Pleosporales</taxon>
        <taxon>Pleosporales incertae sedis</taxon>
        <taxon>Aaosphaeria</taxon>
    </lineage>
</organism>
<evidence type="ECO:0000313" key="2">
    <source>
        <dbReference type="EMBL" id="KAF2010041.1"/>
    </source>
</evidence>
<keyword evidence="3" id="KW-1185">Reference proteome</keyword>
<gene>
    <name evidence="2" type="ORF">BU24DRAFT_473232</name>
</gene>
<proteinExistence type="predicted"/>
<protein>
    <submittedName>
        <fullName evidence="2">Uncharacterized protein</fullName>
    </submittedName>
</protein>
<evidence type="ECO:0000256" key="1">
    <source>
        <dbReference type="SAM" id="MobiDB-lite"/>
    </source>
</evidence>
<reference evidence="2" key="1">
    <citation type="journal article" date="2020" name="Stud. Mycol.">
        <title>101 Dothideomycetes genomes: a test case for predicting lifestyles and emergence of pathogens.</title>
        <authorList>
            <person name="Haridas S."/>
            <person name="Albert R."/>
            <person name="Binder M."/>
            <person name="Bloem J."/>
            <person name="Labutti K."/>
            <person name="Salamov A."/>
            <person name="Andreopoulos B."/>
            <person name="Baker S."/>
            <person name="Barry K."/>
            <person name="Bills G."/>
            <person name="Bluhm B."/>
            <person name="Cannon C."/>
            <person name="Castanera R."/>
            <person name="Culley D."/>
            <person name="Daum C."/>
            <person name="Ezra D."/>
            <person name="Gonzalez J."/>
            <person name="Henrissat B."/>
            <person name="Kuo A."/>
            <person name="Liang C."/>
            <person name="Lipzen A."/>
            <person name="Lutzoni F."/>
            <person name="Magnuson J."/>
            <person name="Mondo S."/>
            <person name="Nolan M."/>
            <person name="Ohm R."/>
            <person name="Pangilinan J."/>
            <person name="Park H.-J."/>
            <person name="Ramirez L."/>
            <person name="Alfaro M."/>
            <person name="Sun H."/>
            <person name="Tritt A."/>
            <person name="Yoshinaga Y."/>
            <person name="Zwiers L.-H."/>
            <person name="Turgeon B."/>
            <person name="Goodwin S."/>
            <person name="Spatafora J."/>
            <person name="Crous P."/>
            <person name="Grigoriev I."/>
        </authorList>
    </citation>
    <scope>NUCLEOTIDE SEQUENCE</scope>
    <source>
        <strain evidence="2">CBS 175.79</strain>
    </source>
</reference>
<sequence length="159" mass="18186">MPIMFSPKANKSLLPPVKLSGIKGPPSAFIKNVLEPNSSMATKTYFLYFKNTVEFVESVVSSPVSLICVSSLLTHAYEANQEEEDPIHDYNNNGIKEDKDHHGHDHGRDRDRDRRHHHRHDHYHNHKDDDDYKDDDEDDRGDGMKTTANDVDAVGCEKF</sequence>
<feature type="compositionally biased region" description="Basic residues" evidence="1">
    <location>
        <begin position="113"/>
        <end position="125"/>
    </location>
</feature>
<evidence type="ECO:0000313" key="3">
    <source>
        <dbReference type="Proteomes" id="UP000799778"/>
    </source>
</evidence>
<dbReference type="RefSeq" id="XP_033378380.1">
    <property type="nucleotide sequence ID" value="XM_033532768.1"/>
</dbReference>
<dbReference type="EMBL" id="ML978077">
    <property type="protein sequence ID" value="KAF2010041.1"/>
    <property type="molecule type" value="Genomic_DNA"/>
</dbReference>
<dbReference type="Proteomes" id="UP000799778">
    <property type="component" value="Unassembled WGS sequence"/>
</dbReference>
<dbReference type="GeneID" id="54290165"/>
<feature type="compositionally biased region" description="Basic and acidic residues" evidence="1">
    <location>
        <begin position="95"/>
        <end position="112"/>
    </location>
</feature>
<feature type="compositionally biased region" description="Acidic residues" evidence="1">
    <location>
        <begin position="131"/>
        <end position="140"/>
    </location>
</feature>
<name>A0A6A5XAS7_9PLEO</name>